<evidence type="ECO:0000256" key="1">
    <source>
        <dbReference type="SAM" id="MobiDB-lite"/>
    </source>
</evidence>
<feature type="region of interest" description="Disordered" evidence="1">
    <location>
        <begin position="45"/>
        <end position="80"/>
    </location>
</feature>
<protein>
    <submittedName>
        <fullName evidence="3">Uncharacterized protein</fullName>
    </submittedName>
</protein>
<reference evidence="3 4" key="1">
    <citation type="submission" date="2023-09" db="EMBL/GenBank/DDBJ databases">
        <title>Multi-omics analysis of a traditional fermented food reveals byproduct-associated fungal strains for waste-to-food upcycling.</title>
        <authorList>
            <consortium name="Lawrence Berkeley National Laboratory"/>
            <person name="Rekdal V.M."/>
            <person name="Villalobos-Escobedo J.M."/>
            <person name="Rodriguez-Valeron N."/>
            <person name="Garcia M.O."/>
            <person name="Vasquez D.P."/>
            <person name="Damayanti I."/>
            <person name="Sorensen P.M."/>
            <person name="Baidoo E.E."/>
            <person name="De Carvalho A.C."/>
            <person name="Riley R."/>
            <person name="Lipzen A."/>
            <person name="He G."/>
            <person name="Yan M."/>
            <person name="Haridas S."/>
            <person name="Daum C."/>
            <person name="Yoshinaga Y."/>
            <person name="Ng V."/>
            <person name="Grigoriev I.V."/>
            <person name="Munk R."/>
            <person name="Nuraida L."/>
            <person name="Wijaya C.H."/>
            <person name="Morales P.-C."/>
            <person name="Keasling J.D."/>
        </authorList>
    </citation>
    <scope>NUCLEOTIDE SEQUENCE [LARGE SCALE GENOMIC DNA]</scope>
    <source>
        <strain evidence="3 4">FGSC 2613</strain>
    </source>
</reference>
<sequence>MKFQASLILALQVLSVAALPHPKREAVEAASSSTAVASATASGVASATTTTGAQATATAGAGTGDKKGEEEDENEVEQAGKFNTVIKLGGGDVKTDTQFPAGTVGAFEVEFKNPDARQLRVTENKTPAAAPPGFKALEPVSYKVEIGGGASKGLTLSKIDFIRNANSTVDISQAKLGKLCKETNSFVIGDGVGETEFEADENEVATKVPDLVGEYALFVPDGTAAATPAAPAAGDNKDVATPAASTAPAAGAGDAAGGAAGGGVAAGCGPGTICRTLVDGLLSLIEGAAAGAQTGKA</sequence>
<keyword evidence="4" id="KW-1185">Reference proteome</keyword>
<feature type="compositionally biased region" description="Low complexity" evidence="1">
    <location>
        <begin position="45"/>
        <end position="60"/>
    </location>
</feature>
<dbReference type="EMBL" id="JAVLET010000013">
    <property type="protein sequence ID" value="KAL0466217.1"/>
    <property type="molecule type" value="Genomic_DNA"/>
</dbReference>
<comment type="caution">
    <text evidence="3">The sequence shown here is derived from an EMBL/GenBank/DDBJ whole genome shotgun (WGS) entry which is preliminary data.</text>
</comment>
<name>A0ABR3D0L6_NEUIN</name>
<evidence type="ECO:0000313" key="3">
    <source>
        <dbReference type="EMBL" id="KAL0466217.1"/>
    </source>
</evidence>
<organism evidence="3 4">
    <name type="scientific">Neurospora intermedia</name>
    <dbReference type="NCBI Taxonomy" id="5142"/>
    <lineage>
        <taxon>Eukaryota</taxon>
        <taxon>Fungi</taxon>
        <taxon>Dikarya</taxon>
        <taxon>Ascomycota</taxon>
        <taxon>Pezizomycotina</taxon>
        <taxon>Sordariomycetes</taxon>
        <taxon>Sordariomycetidae</taxon>
        <taxon>Sordariales</taxon>
        <taxon>Sordariaceae</taxon>
        <taxon>Neurospora</taxon>
    </lineage>
</organism>
<accession>A0ABR3D0L6</accession>
<proteinExistence type="predicted"/>
<evidence type="ECO:0000256" key="2">
    <source>
        <dbReference type="SAM" id="SignalP"/>
    </source>
</evidence>
<feature type="signal peptide" evidence="2">
    <location>
        <begin position="1"/>
        <end position="18"/>
    </location>
</feature>
<gene>
    <name evidence="3" type="ORF">QR685DRAFT_600610</name>
</gene>
<dbReference type="Proteomes" id="UP001451303">
    <property type="component" value="Unassembled WGS sequence"/>
</dbReference>
<feature type="chain" id="PRO_5045794237" evidence="2">
    <location>
        <begin position="19"/>
        <end position="297"/>
    </location>
</feature>
<keyword evidence="2" id="KW-0732">Signal</keyword>
<evidence type="ECO:0000313" key="4">
    <source>
        <dbReference type="Proteomes" id="UP001451303"/>
    </source>
</evidence>